<comment type="caution">
    <text evidence="2">The sequence shown here is derived from an EMBL/GenBank/DDBJ whole genome shotgun (WGS) entry which is preliminary data.</text>
</comment>
<sequence>MPRFERDDRFWEIERDGRRLRVRSGRIGEPGEQLVHSAHFEAEAMREFDDRIEAKLAEGYRPVEQPREQIGALDPAMAAAVLAALDPEQLATPDGPELLRAAWSVLGDWLSAQGDVRGELIAIDETLAYVDGPGRARLLGRRDKLLTQWIPRWLGDYGKLDGPDRPISLAWDHGFIAAARIGTEPGGLDLSRWRLGLRDLVPVLDTMLSHPLALPIQQLRIGELDPRSRRDLARALPILQLDRRPALIRLELGGVSRGRWARDETGNLRQRVALARIGSLAPLALASDWAPRLAALRIVGTELRVFPPLSQLRVLELQVPTLDEELRRWLVDGPWPVLERLWLRCTHINDPWSNAGGPGLDNEGPNLDELLVALTQTRLRELGLQGPSALDRVLEFAINRPLKLTELRLFGLTDNAVDALLEAHEFFGDIDRIVLEQCESVRRWPELQRRYGAQLHTCDQTFGVVGEREGDDLRESLFDAPGWAAP</sequence>
<feature type="domain" description="WGR" evidence="1">
    <location>
        <begin position="7"/>
        <end position="64"/>
    </location>
</feature>
<reference evidence="2 3" key="1">
    <citation type="submission" date="2014-12" db="EMBL/GenBank/DDBJ databases">
        <title>Genome assembly of Enhygromyxa salina DSM 15201.</title>
        <authorList>
            <person name="Sharma G."/>
            <person name="Subramanian S."/>
        </authorList>
    </citation>
    <scope>NUCLEOTIDE SEQUENCE [LARGE SCALE GENOMIC DNA]</scope>
    <source>
        <strain evidence="2 3">DSM 15201</strain>
    </source>
</reference>
<evidence type="ECO:0000259" key="1">
    <source>
        <dbReference type="Pfam" id="PF05406"/>
    </source>
</evidence>
<evidence type="ECO:0000313" key="2">
    <source>
        <dbReference type="EMBL" id="KIG13453.1"/>
    </source>
</evidence>
<accession>A0A0C1ZR27</accession>
<dbReference type="EMBL" id="JMCC02000096">
    <property type="protein sequence ID" value="KIG13453.1"/>
    <property type="molecule type" value="Genomic_DNA"/>
</dbReference>
<dbReference type="Proteomes" id="UP000031599">
    <property type="component" value="Unassembled WGS sequence"/>
</dbReference>
<dbReference type="InterPro" id="IPR049809">
    <property type="entry name" value="YehF/YfeS-like_WGR"/>
</dbReference>
<protein>
    <submittedName>
        <fullName evidence="2">WGR domain protein</fullName>
    </submittedName>
</protein>
<name>A0A0C1ZR27_9BACT</name>
<dbReference type="InterPro" id="IPR008893">
    <property type="entry name" value="WGR_domain"/>
</dbReference>
<dbReference type="Gene3D" id="3.80.10.10">
    <property type="entry name" value="Ribonuclease Inhibitor"/>
    <property type="match status" value="1"/>
</dbReference>
<dbReference type="RefSeq" id="WP_052555690.1">
    <property type="nucleotide sequence ID" value="NZ_JMCC02000096.1"/>
</dbReference>
<dbReference type="InterPro" id="IPR032675">
    <property type="entry name" value="LRR_dom_sf"/>
</dbReference>
<organism evidence="2 3">
    <name type="scientific">Enhygromyxa salina</name>
    <dbReference type="NCBI Taxonomy" id="215803"/>
    <lineage>
        <taxon>Bacteria</taxon>
        <taxon>Pseudomonadati</taxon>
        <taxon>Myxococcota</taxon>
        <taxon>Polyangia</taxon>
        <taxon>Nannocystales</taxon>
        <taxon>Nannocystaceae</taxon>
        <taxon>Enhygromyxa</taxon>
    </lineage>
</organism>
<gene>
    <name evidence="2" type="ORF">DB30_08049</name>
</gene>
<dbReference type="Gene3D" id="2.20.140.10">
    <property type="entry name" value="WGR domain"/>
    <property type="match status" value="1"/>
</dbReference>
<evidence type="ECO:0000313" key="3">
    <source>
        <dbReference type="Proteomes" id="UP000031599"/>
    </source>
</evidence>
<dbReference type="Pfam" id="PF05406">
    <property type="entry name" value="WGR"/>
    <property type="match status" value="1"/>
</dbReference>
<dbReference type="CDD" id="cd07996">
    <property type="entry name" value="WGR_MMR_like"/>
    <property type="match status" value="1"/>
</dbReference>
<proteinExistence type="predicted"/>
<dbReference type="AlphaFoldDB" id="A0A0C1ZR27"/>